<comment type="caution">
    <text evidence="1">The sequence shown here is derived from an EMBL/GenBank/DDBJ whole genome shotgun (WGS) entry which is preliminary data.</text>
</comment>
<proteinExistence type="predicted"/>
<evidence type="ECO:0000313" key="1">
    <source>
        <dbReference type="EMBL" id="KAI8549202.1"/>
    </source>
</evidence>
<name>A0ACC0N796_RHOML</name>
<reference evidence="1" key="1">
    <citation type="submission" date="2022-02" db="EMBL/GenBank/DDBJ databases">
        <title>Plant Genome Project.</title>
        <authorList>
            <person name="Zhang R.-G."/>
        </authorList>
    </citation>
    <scope>NUCLEOTIDE SEQUENCE</scope>
    <source>
        <strain evidence="1">AT1</strain>
    </source>
</reference>
<organism evidence="1 2">
    <name type="scientific">Rhododendron molle</name>
    <name type="common">Chinese azalea</name>
    <name type="synonym">Azalea mollis</name>
    <dbReference type="NCBI Taxonomy" id="49168"/>
    <lineage>
        <taxon>Eukaryota</taxon>
        <taxon>Viridiplantae</taxon>
        <taxon>Streptophyta</taxon>
        <taxon>Embryophyta</taxon>
        <taxon>Tracheophyta</taxon>
        <taxon>Spermatophyta</taxon>
        <taxon>Magnoliopsida</taxon>
        <taxon>eudicotyledons</taxon>
        <taxon>Gunneridae</taxon>
        <taxon>Pentapetalae</taxon>
        <taxon>asterids</taxon>
        <taxon>Ericales</taxon>
        <taxon>Ericaceae</taxon>
        <taxon>Ericoideae</taxon>
        <taxon>Rhodoreae</taxon>
        <taxon>Rhododendron</taxon>
    </lineage>
</organism>
<protein>
    <submittedName>
        <fullName evidence="1">Uncharacterized protein</fullName>
    </submittedName>
</protein>
<keyword evidence="2" id="KW-1185">Reference proteome</keyword>
<sequence length="182" mass="19704">MSNSSSPTFTTTTTTILPPAILCHLCCPLKRGLGFESQRGRSVRPRAKNRSIGWTSWVGAGNWASVKEGEGTNQEATMSTTGQEVCSCKEVVQRIKGGSNPNVSLASECRAIVEAIGYTLRNTLREGNKVTHKMATIGAQQEENRSRLLSLLKRGTLGRKISWASFVIPPDEVSELLAVDLA</sequence>
<evidence type="ECO:0000313" key="2">
    <source>
        <dbReference type="Proteomes" id="UP001062846"/>
    </source>
</evidence>
<dbReference type="EMBL" id="CM046393">
    <property type="protein sequence ID" value="KAI8549202.1"/>
    <property type="molecule type" value="Genomic_DNA"/>
</dbReference>
<dbReference type="Proteomes" id="UP001062846">
    <property type="component" value="Chromosome 6"/>
</dbReference>
<gene>
    <name evidence="1" type="ORF">RHMOL_Rhmol06G0008100</name>
</gene>
<accession>A0ACC0N796</accession>